<protein>
    <submittedName>
        <fullName evidence="2">Uncharacterized protein</fullName>
    </submittedName>
</protein>
<reference evidence="2" key="1">
    <citation type="submission" date="2014-09" db="EMBL/GenBank/DDBJ databases">
        <authorList>
            <person name="Magalhaes I.L.F."/>
            <person name="Oliveira U."/>
            <person name="Santos F.R."/>
            <person name="Vidigal T.H.D.A."/>
            <person name="Brescovit A.D."/>
            <person name="Santos A.J."/>
        </authorList>
    </citation>
    <scope>NUCLEOTIDE SEQUENCE</scope>
    <source>
        <tissue evidence="2">Shoot tissue taken approximately 20 cm above the soil surface</tissue>
    </source>
</reference>
<dbReference type="EMBL" id="GBRH01171431">
    <property type="protein sequence ID" value="JAE26465.1"/>
    <property type="molecule type" value="Transcribed_RNA"/>
</dbReference>
<sequence>MDQSQSSTGRYLVQEKTCRKS</sequence>
<organism evidence="2">
    <name type="scientific">Arundo donax</name>
    <name type="common">Giant reed</name>
    <name type="synonym">Donax arundinaceus</name>
    <dbReference type="NCBI Taxonomy" id="35708"/>
    <lineage>
        <taxon>Eukaryota</taxon>
        <taxon>Viridiplantae</taxon>
        <taxon>Streptophyta</taxon>
        <taxon>Embryophyta</taxon>
        <taxon>Tracheophyta</taxon>
        <taxon>Spermatophyta</taxon>
        <taxon>Magnoliopsida</taxon>
        <taxon>Liliopsida</taxon>
        <taxon>Poales</taxon>
        <taxon>Poaceae</taxon>
        <taxon>PACMAD clade</taxon>
        <taxon>Arundinoideae</taxon>
        <taxon>Arundineae</taxon>
        <taxon>Arundo</taxon>
    </lineage>
</organism>
<proteinExistence type="predicted"/>
<accession>A0A0A9GMW4</accession>
<name>A0A0A9GMW4_ARUDO</name>
<evidence type="ECO:0000313" key="2">
    <source>
        <dbReference type="EMBL" id="JAE26465.1"/>
    </source>
</evidence>
<feature type="region of interest" description="Disordered" evidence="1">
    <location>
        <begin position="1"/>
        <end position="21"/>
    </location>
</feature>
<dbReference type="AlphaFoldDB" id="A0A0A9GMW4"/>
<reference evidence="2" key="2">
    <citation type="journal article" date="2015" name="Data Brief">
        <title>Shoot transcriptome of the giant reed, Arundo donax.</title>
        <authorList>
            <person name="Barrero R.A."/>
            <person name="Guerrero F.D."/>
            <person name="Moolhuijzen P."/>
            <person name="Goolsby J.A."/>
            <person name="Tidwell J."/>
            <person name="Bellgard S.E."/>
            <person name="Bellgard M.I."/>
        </authorList>
    </citation>
    <scope>NUCLEOTIDE SEQUENCE</scope>
    <source>
        <tissue evidence="2">Shoot tissue taken approximately 20 cm above the soil surface</tissue>
    </source>
</reference>
<evidence type="ECO:0000256" key="1">
    <source>
        <dbReference type="SAM" id="MobiDB-lite"/>
    </source>
</evidence>